<feature type="transmembrane region" description="Helical" evidence="1">
    <location>
        <begin position="35"/>
        <end position="52"/>
    </location>
</feature>
<evidence type="ECO:0000313" key="2">
    <source>
        <dbReference type="EMBL" id="KAA0696720.1"/>
    </source>
</evidence>
<keyword evidence="1" id="KW-0472">Membrane</keyword>
<comment type="caution">
    <text evidence="2">The sequence shown here is derived from an EMBL/GenBank/DDBJ whole genome shotgun (WGS) entry which is preliminary data.</text>
</comment>
<feature type="transmembrane region" description="Helical" evidence="1">
    <location>
        <begin position="138"/>
        <end position="155"/>
    </location>
</feature>
<protein>
    <submittedName>
        <fullName evidence="2">Uncharacterized protein</fullName>
    </submittedName>
</protein>
<keyword evidence="3" id="KW-1185">Reference proteome</keyword>
<keyword evidence="1" id="KW-1133">Transmembrane helix</keyword>
<feature type="transmembrane region" description="Helical" evidence="1">
    <location>
        <begin position="161"/>
        <end position="179"/>
    </location>
</feature>
<proteinExistence type="predicted"/>
<organism evidence="2 3">
    <name type="scientific">Halopseudomonas laoshanensis</name>
    <dbReference type="NCBI Taxonomy" id="2268758"/>
    <lineage>
        <taxon>Bacteria</taxon>
        <taxon>Pseudomonadati</taxon>
        <taxon>Pseudomonadota</taxon>
        <taxon>Gammaproteobacteria</taxon>
        <taxon>Pseudomonadales</taxon>
        <taxon>Pseudomonadaceae</taxon>
        <taxon>Halopseudomonas</taxon>
    </lineage>
</organism>
<evidence type="ECO:0000256" key="1">
    <source>
        <dbReference type="SAM" id="Phobius"/>
    </source>
</evidence>
<dbReference type="Proteomes" id="UP000463138">
    <property type="component" value="Unassembled WGS sequence"/>
</dbReference>
<dbReference type="EMBL" id="QOVF01000001">
    <property type="protein sequence ID" value="KAA0696720.1"/>
    <property type="molecule type" value="Genomic_DNA"/>
</dbReference>
<dbReference type="AlphaFoldDB" id="A0A7V7GXD7"/>
<gene>
    <name evidence="2" type="ORF">DT594_05185</name>
</gene>
<keyword evidence="1" id="KW-0812">Transmembrane</keyword>
<feature type="transmembrane region" description="Helical" evidence="1">
    <location>
        <begin position="58"/>
        <end position="79"/>
    </location>
</feature>
<name>A0A7V7GXD7_9GAMM</name>
<feature type="transmembrane region" description="Helical" evidence="1">
    <location>
        <begin position="86"/>
        <end position="106"/>
    </location>
</feature>
<feature type="transmembrane region" description="Helical" evidence="1">
    <location>
        <begin position="112"/>
        <end position="129"/>
    </location>
</feature>
<evidence type="ECO:0000313" key="3">
    <source>
        <dbReference type="Proteomes" id="UP000463138"/>
    </source>
</evidence>
<dbReference type="RefSeq" id="WP_149331656.1">
    <property type="nucleotide sequence ID" value="NZ_QOVF01000001.1"/>
</dbReference>
<dbReference type="OrthoDB" id="6889884at2"/>
<accession>A0A7V7GXD7</accession>
<reference evidence="2 3" key="1">
    <citation type="submission" date="2018-07" db="EMBL/GenBank/DDBJ databases">
        <title>Pseudomonas laoshanensis sp. nov., isolated from soil.</title>
        <authorList>
            <person name="Sun J."/>
            <person name="Yu L."/>
            <person name="Wang M."/>
            <person name="Zhang C."/>
        </authorList>
    </citation>
    <scope>NUCLEOTIDE SEQUENCE [LARGE SCALE GENOMIC DNA]</scope>
    <source>
        <strain evidence="2 3">Y22</strain>
    </source>
</reference>
<sequence>MPPSAEEAAQALRDIAAINARAAGFQDYQAESNQLILWGSVHVIGFVLTALFPHFLLFIWIPLIVLGLAGGTVLAARAAPLLPGIVWRYLVVIGTILLFHILINIIMWPVAAQQATLVGPLLVCTLYVFRGVHLRPRYFLIGVLVATLCLIGYAFFVAYFWWWMAFAYGGSFVLFGLWLRPR</sequence>